<sequence>MIDTGALFDQIAARDAALHFCEDFTASGPVDRAQAVGAGPLAGRVIGIKANIAVAGQGWTAGIGARASRIAAADASVVAALRGAGATLVSRLAMDEGALGASTDNPHFGRCENVAYPGHSAGGSSGGAAVAVAAGLVDAALGSDTMGSVRIPAAYCGVYGLKVGQGVLPLDGVVPLAPSLDALGIFARTPAAISEVLDVLAHDGPFRETTGWHAPGSEWLGRCTPDVAAFFKTCSTLLGGFLGQPGEMPEIDLDALRADAFLLTEIEGAQSLGAEPGLSPGLQKLLDYGAKVPEEKAREVRARLEAAARCLTDGLGPGSVALLPTVAEPAFAHGSRPPVGQADFTVLANVAGLPALAIPAPESKPPVSVQLLGPKGSERELLALAERLASAL</sequence>
<protein>
    <submittedName>
        <fullName evidence="1">Amidase</fullName>
    </submittedName>
</protein>
<proteinExistence type="predicted"/>
<dbReference type="Proteomes" id="UP001203036">
    <property type="component" value="Unassembled WGS sequence"/>
</dbReference>
<evidence type="ECO:0000313" key="1">
    <source>
        <dbReference type="EMBL" id="MCM2562964.1"/>
    </source>
</evidence>
<comment type="caution">
    <text evidence="1">The sequence shown here is derived from an EMBL/GenBank/DDBJ whole genome shotgun (WGS) entry which is preliminary data.</text>
</comment>
<dbReference type="EMBL" id="JAMQGO010000008">
    <property type="protein sequence ID" value="MCM2562964.1"/>
    <property type="molecule type" value="Genomic_DNA"/>
</dbReference>
<evidence type="ECO:0000313" key="2">
    <source>
        <dbReference type="Proteomes" id="UP001203036"/>
    </source>
</evidence>
<keyword evidence="2" id="KW-1185">Reference proteome</keyword>
<name>A0ACC6A029_9RHOB</name>
<gene>
    <name evidence="1" type="ORF">M8744_12490</name>
</gene>
<accession>A0ACC6A029</accession>
<organism evidence="1 2">
    <name type="scientific">Lutimaribacter degradans</name>
    <dbReference type="NCBI Taxonomy" id="2945989"/>
    <lineage>
        <taxon>Bacteria</taxon>
        <taxon>Pseudomonadati</taxon>
        <taxon>Pseudomonadota</taxon>
        <taxon>Alphaproteobacteria</taxon>
        <taxon>Rhodobacterales</taxon>
        <taxon>Roseobacteraceae</taxon>
        <taxon>Lutimaribacter</taxon>
    </lineage>
</organism>
<reference evidence="1" key="1">
    <citation type="submission" date="2022-06" db="EMBL/GenBank/DDBJ databases">
        <title>Lutimaribacter sp. EGI FJ00013, a novel bacterium isolated from a salt lake sediment enrichment.</title>
        <authorList>
            <person name="Gao L."/>
            <person name="Fang B.-Z."/>
            <person name="Li W.-J."/>
        </authorList>
    </citation>
    <scope>NUCLEOTIDE SEQUENCE</scope>
    <source>
        <strain evidence="1">EGI FJ00013</strain>
    </source>
</reference>